<evidence type="ECO:0000313" key="3">
    <source>
        <dbReference type="Proteomes" id="UP001178507"/>
    </source>
</evidence>
<protein>
    <recommendedName>
        <fullName evidence="4">Acyl-CoA thioesterase</fullName>
    </recommendedName>
</protein>
<gene>
    <name evidence="2" type="ORF">EVOR1521_LOCUS19741</name>
</gene>
<sequence>MADLRLLPSQHPTGLALRSLRAQRLAVSWSGPAIKRLGIAPCGSSERAALAAGIAALARRKRPREPRLRGRAGGDGVKLSAPFQTKMRVYIEDTDCFGVVFYANYFRFFQRALCELYAFSGWQQPFIVGIRQARYKQAAKLGDLVTVQVEPDVAPDDSSELGEWWHVTARTEEDCVTAVVQVTDGQLDLGRGEFPAMASSGPPTEISRFERHAFPVPSLHDLLRWEPALQVRRVGRAPGAAGRGGPGDPHRCGAHRPPGVLPLPGAQRRLRMGGAQSRGLQATAWPDDL</sequence>
<dbReference type="Proteomes" id="UP001178507">
    <property type="component" value="Unassembled WGS sequence"/>
</dbReference>
<dbReference type="SUPFAM" id="SSF54637">
    <property type="entry name" value="Thioesterase/thiol ester dehydrase-isomerase"/>
    <property type="match status" value="1"/>
</dbReference>
<feature type="region of interest" description="Disordered" evidence="1">
    <location>
        <begin position="236"/>
        <end position="261"/>
    </location>
</feature>
<evidence type="ECO:0000313" key="2">
    <source>
        <dbReference type="EMBL" id="CAJ1395278.1"/>
    </source>
</evidence>
<keyword evidence="3" id="KW-1185">Reference proteome</keyword>
<dbReference type="InterPro" id="IPR029069">
    <property type="entry name" value="HotDog_dom_sf"/>
</dbReference>
<reference evidence="2" key="1">
    <citation type="submission" date="2023-08" db="EMBL/GenBank/DDBJ databases">
        <authorList>
            <person name="Chen Y."/>
            <person name="Shah S."/>
            <person name="Dougan E. K."/>
            <person name="Thang M."/>
            <person name="Chan C."/>
        </authorList>
    </citation>
    <scope>NUCLEOTIDE SEQUENCE</scope>
</reference>
<dbReference type="AlphaFoldDB" id="A0AA36IYM5"/>
<accession>A0AA36IYM5</accession>
<dbReference type="CDD" id="cd00586">
    <property type="entry name" value="4HBT"/>
    <property type="match status" value="1"/>
</dbReference>
<evidence type="ECO:0000256" key="1">
    <source>
        <dbReference type="SAM" id="MobiDB-lite"/>
    </source>
</evidence>
<dbReference type="EMBL" id="CAUJNA010003112">
    <property type="protein sequence ID" value="CAJ1395278.1"/>
    <property type="molecule type" value="Genomic_DNA"/>
</dbReference>
<name>A0AA36IYM5_9DINO</name>
<proteinExistence type="predicted"/>
<dbReference type="Gene3D" id="3.10.129.10">
    <property type="entry name" value="Hotdog Thioesterase"/>
    <property type="match status" value="1"/>
</dbReference>
<comment type="caution">
    <text evidence="2">The sequence shown here is derived from an EMBL/GenBank/DDBJ whole genome shotgun (WGS) entry which is preliminary data.</text>
</comment>
<evidence type="ECO:0008006" key="4">
    <source>
        <dbReference type="Google" id="ProtNLM"/>
    </source>
</evidence>
<organism evidence="2 3">
    <name type="scientific">Effrenium voratum</name>
    <dbReference type="NCBI Taxonomy" id="2562239"/>
    <lineage>
        <taxon>Eukaryota</taxon>
        <taxon>Sar</taxon>
        <taxon>Alveolata</taxon>
        <taxon>Dinophyceae</taxon>
        <taxon>Suessiales</taxon>
        <taxon>Symbiodiniaceae</taxon>
        <taxon>Effrenium</taxon>
    </lineage>
</organism>